<gene>
    <name evidence="3" type="ORF">UFOPK2399_01660</name>
</gene>
<dbReference type="InterPro" id="IPR036237">
    <property type="entry name" value="Xyl_isomerase-like_sf"/>
</dbReference>
<proteinExistence type="predicted"/>
<accession>A0A6J6Q298</accession>
<dbReference type="PIRSF" id="PIRSF006241">
    <property type="entry name" value="HyI"/>
    <property type="match status" value="1"/>
</dbReference>
<organism evidence="3">
    <name type="scientific">freshwater metagenome</name>
    <dbReference type="NCBI Taxonomy" id="449393"/>
    <lineage>
        <taxon>unclassified sequences</taxon>
        <taxon>metagenomes</taxon>
        <taxon>ecological metagenomes</taxon>
    </lineage>
</organism>
<evidence type="ECO:0000256" key="1">
    <source>
        <dbReference type="ARBA" id="ARBA00023235"/>
    </source>
</evidence>
<dbReference type="GO" id="GO:0046487">
    <property type="term" value="P:glyoxylate metabolic process"/>
    <property type="evidence" value="ECO:0007669"/>
    <property type="project" value="TreeGrafter"/>
</dbReference>
<dbReference type="Gene3D" id="3.20.20.150">
    <property type="entry name" value="Divalent-metal-dependent TIM barrel enzymes"/>
    <property type="match status" value="1"/>
</dbReference>
<keyword evidence="1" id="KW-0413">Isomerase</keyword>
<dbReference type="PANTHER" id="PTHR43489">
    <property type="entry name" value="ISOMERASE"/>
    <property type="match status" value="1"/>
</dbReference>
<evidence type="ECO:0000313" key="3">
    <source>
        <dbReference type="EMBL" id="CAB4705901.1"/>
    </source>
</evidence>
<sequence>MTRFSAHLSTLFGELPVADRPAAAAAAGFRSIESWWPGEEAQAFVAAVHAAGVEVACVNMDGGDLAQGERGFLNVASSRRENLVAFAAVVDVARQVDAAFVNVLVGRAVTGISLSSQWDVAVGMLRELAGHAASAGVTILIEHLNDVDVPGALVSTPKAAAGLVEAVGSDHVRLLYDAYHAAMAGMDPVRDVGAYAGMIGHVQYADAPGRGAPGTGTVDLRAFLAALDAIHYPGKVGLEFIPSGEPIRLEPLVAAYEQPIGATT</sequence>
<name>A0A6J6Q298_9ZZZZ</name>
<protein>
    <submittedName>
        <fullName evidence="3">Unannotated protein</fullName>
    </submittedName>
</protein>
<evidence type="ECO:0000259" key="2">
    <source>
        <dbReference type="Pfam" id="PF01261"/>
    </source>
</evidence>
<dbReference type="InterPro" id="IPR026040">
    <property type="entry name" value="HyI-like"/>
</dbReference>
<dbReference type="PANTHER" id="PTHR43489:SF6">
    <property type="entry name" value="HYDROXYPYRUVATE ISOMERASE-RELATED"/>
    <property type="match status" value="1"/>
</dbReference>
<dbReference type="Pfam" id="PF01261">
    <property type="entry name" value="AP_endonuc_2"/>
    <property type="match status" value="1"/>
</dbReference>
<dbReference type="EMBL" id="CAEZXP010000006">
    <property type="protein sequence ID" value="CAB4705901.1"/>
    <property type="molecule type" value="Genomic_DNA"/>
</dbReference>
<reference evidence="3" key="1">
    <citation type="submission" date="2020-05" db="EMBL/GenBank/DDBJ databases">
        <authorList>
            <person name="Chiriac C."/>
            <person name="Salcher M."/>
            <person name="Ghai R."/>
            <person name="Kavagutti S V."/>
        </authorList>
    </citation>
    <scope>NUCLEOTIDE SEQUENCE</scope>
</reference>
<dbReference type="AlphaFoldDB" id="A0A6J6Q298"/>
<dbReference type="GO" id="GO:0008903">
    <property type="term" value="F:hydroxypyruvate isomerase activity"/>
    <property type="evidence" value="ECO:0007669"/>
    <property type="project" value="TreeGrafter"/>
</dbReference>
<dbReference type="SUPFAM" id="SSF51658">
    <property type="entry name" value="Xylose isomerase-like"/>
    <property type="match status" value="1"/>
</dbReference>
<dbReference type="InterPro" id="IPR013022">
    <property type="entry name" value="Xyl_isomerase-like_TIM-brl"/>
</dbReference>
<feature type="domain" description="Xylose isomerase-like TIM barrel" evidence="2">
    <location>
        <begin position="22"/>
        <end position="244"/>
    </location>
</feature>
<dbReference type="InterPro" id="IPR050417">
    <property type="entry name" value="Sugar_Epim/Isomerase"/>
</dbReference>